<dbReference type="AlphaFoldDB" id="A0ABD0YGT3"/>
<gene>
    <name evidence="2" type="ORF">AAG570_011720</name>
</gene>
<organism evidence="2 3">
    <name type="scientific">Ranatra chinensis</name>
    <dbReference type="NCBI Taxonomy" id="642074"/>
    <lineage>
        <taxon>Eukaryota</taxon>
        <taxon>Metazoa</taxon>
        <taxon>Ecdysozoa</taxon>
        <taxon>Arthropoda</taxon>
        <taxon>Hexapoda</taxon>
        <taxon>Insecta</taxon>
        <taxon>Pterygota</taxon>
        <taxon>Neoptera</taxon>
        <taxon>Paraneoptera</taxon>
        <taxon>Hemiptera</taxon>
        <taxon>Heteroptera</taxon>
        <taxon>Panheteroptera</taxon>
        <taxon>Nepomorpha</taxon>
        <taxon>Nepidae</taxon>
        <taxon>Ranatrinae</taxon>
        <taxon>Ranatra</taxon>
    </lineage>
</organism>
<keyword evidence="3" id="KW-1185">Reference proteome</keyword>
<evidence type="ECO:0000256" key="1">
    <source>
        <dbReference type="SAM" id="MobiDB-lite"/>
    </source>
</evidence>
<evidence type="ECO:0000313" key="2">
    <source>
        <dbReference type="EMBL" id="KAL1130472.1"/>
    </source>
</evidence>
<dbReference type="EMBL" id="JBFDAA010000007">
    <property type="protein sequence ID" value="KAL1130472.1"/>
    <property type="molecule type" value="Genomic_DNA"/>
</dbReference>
<reference evidence="2 3" key="1">
    <citation type="submission" date="2024-07" db="EMBL/GenBank/DDBJ databases">
        <title>Chromosome-level genome assembly of the water stick insect Ranatra chinensis (Heteroptera: Nepidae).</title>
        <authorList>
            <person name="Liu X."/>
        </authorList>
    </citation>
    <scope>NUCLEOTIDE SEQUENCE [LARGE SCALE GENOMIC DNA]</scope>
    <source>
        <strain evidence="2">Cailab_2021Rc</strain>
        <tissue evidence="2">Muscle</tissue>
    </source>
</reference>
<comment type="caution">
    <text evidence="2">The sequence shown here is derived from an EMBL/GenBank/DDBJ whole genome shotgun (WGS) entry which is preliminary data.</text>
</comment>
<protein>
    <submittedName>
        <fullName evidence="2">Uncharacterized protein</fullName>
    </submittedName>
</protein>
<proteinExistence type="predicted"/>
<sequence length="151" mass="16480">MLGVSRSDRIRNGILRGKTGLKELRKGACELKWKRAGHVGRTEEERWARNGDMLAAKGEEAEDKVGGRHTEYSGQELGKTGQGEGPDSSAVARDVEKKIQMYVKMHVPLSVVSGSLSFPNTWTPPPVICAHTAEDGAHAPKHVRKAQGTIR</sequence>
<dbReference type="Proteomes" id="UP001558652">
    <property type="component" value="Unassembled WGS sequence"/>
</dbReference>
<feature type="region of interest" description="Disordered" evidence="1">
    <location>
        <begin position="56"/>
        <end position="89"/>
    </location>
</feature>
<accession>A0ABD0YGT3</accession>
<feature type="compositionally biased region" description="Basic and acidic residues" evidence="1">
    <location>
        <begin position="57"/>
        <end position="71"/>
    </location>
</feature>
<evidence type="ECO:0000313" key="3">
    <source>
        <dbReference type="Proteomes" id="UP001558652"/>
    </source>
</evidence>
<name>A0ABD0YGT3_9HEMI</name>